<dbReference type="EMBL" id="JAIBOA010000012">
    <property type="protein sequence ID" value="MBW8484575.1"/>
    <property type="molecule type" value="Genomic_DNA"/>
</dbReference>
<feature type="domain" description="DUF4350" evidence="2">
    <location>
        <begin position="55"/>
        <end position="223"/>
    </location>
</feature>
<accession>A0ABS7FX70</accession>
<evidence type="ECO:0000313" key="4">
    <source>
        <dbReference type="Proteomes" id="UP000774570"/>
    </source>
</evidence>
<dbReference type="RefSeq" id="WP_220167813.1">
    <property type="nucleotide sequence ID" value="NZ_JAIBOA010000012.1"/>
</dbReference>
<name>A0ABS7FX70_9ACTN</name>
<dbReference type="Pfam" id="PF14258">
    <property type="entry name" value="DUF4350"/>
    <property type="match status" value="1"/>
</dbReference>
<keyword evidence="1" id="KW-0812">Transmembrane</keyword>
<feature type="transmembrane region" description="Helical" evidence="1">
    <location>
        <begin position="26"/>
        <end position="44"/>
    </location>
</feature>
<dbReference type="InterPro" id="IPR025646">
    <property type="entry name" value="DUF4350"/>
</dbReference>
<evidence type="ECO:0000259" key="2">
    <source>
        <dbReference type="Pfam" id="PF14258"/>
    </source>
</evidence>
<protein>
    <submittedName>
        <fullName evidence="3">DUF4350 domain-containing protein</fullName>
    </submittedName>
</protein>
<organism evidence="3 4">
    <name type="scientific">Actinomadura parmotrematis</name>
    <dbReference type="NCBI Taxonomy" id="2864039"/>
    <lineage>
        <taxon>Bacteria</taxon>
        <taxon>Bacillati</taxon>
        <taxon>Actinomycetota</taxon>
        <taxon>Actinomycetes</taxon>
        <taxon>Streptosporangiales</taxon>
        <taxon>Thermomonosporaceae</taxon>
        <taxon>Actinomadura</taxon>
    </lineage>
</organism>
<sequence length="393" mass="40571">MVTGLAAPPEPTARQVAGRRFRTARGVVLALAALIIVAIALAALKPTARETDLDPASPSPGGSRALAEILRQHGTPVTVARSARQAAELATSDSVTLVTRGERLTPAGIDRLRAAPGDLFLVQPTQDMLAALAPGVDEAGPSFERTGAPGCAVRAAILAGDVEFGRSETYNAPAGAASCYVSGGHPRLVQLPVGSRTVTVLGAGAPLANDMLDSAGNAALAMDVAGARASVVWLIPDLPPPGDDSGRKSLGELVPFGVKLFFLELLVAVALLALWRARRLGPVVAEALPVVVRSAETAEGRARLYRAHRARDRAADALRSGVRERLVPLLGLPRGAAQDPAAATEIVTAVALRTTHDQATVHAALYGPAPDGDAALVALSDLLDDLERQVRES</sequence>
<reference evidence="3 4" key="1">
    <citation type="submission" date="2021-07" db="EMBL/GenBank/DDBJ databases">
        <title>Actinomadura sp. PM05-2 isolated from lichen.</title>
        <authorList>
            <person name="Somphong A."/>
            <person name="Phongsopitanun W."/>
            <person name="Tanasupawat S."/>
            <person name="Peongsungnone V."/>
        </authorList>
    </citation>
    <scope>NUCLEOTIDE SEQUENCE [LARGE SCALE GENOMIC DNA]</scope>
    <source>
        <strain evidence="3 4">PM05-2</strain>
    </source>
</reference>
<dbReference type="Proteomes" id="UP000774570">
    <property type="component" value="Unassembled WGS sequence"/>
</dbReference>
<keyword evidence="1" id="KW-0472">Membrane</keyword>
<comment type="caution">
    <text evidence="3">The sequence shown here is derived from an EMBL/GenBank/DDBJ whole genome shotgun (WGS) entry which is preliminary data.</text>
</comment>
<gene>
    <name evidence="3" type="ORF">K1Y72_19485</name>
</gene>
<evidence type="ECO:0000256" key="1">
    <source>
        <dbReference type="SAM" id="Phobius"/>
    </source>
</evidence>
<keyword evidence="1" id="KW-1133">Transmembrane helix</keyword>
<evidence type="ECO:0000313" key="3">
    <source>
        <dbReference type="EMBL" id="MBW8484575.1"/>
    </source>
</evidence>
<proteinExistence type="predicted"/>
<feature type="transmembrane region" description="Helical" evidence="1">
    <location>
        <begin position="256"/>
        <end position="275"/>
    </location>
</feature>
<keyword evidence="4" id="KW-1185">Reference proteome</keyword>